<feature type="domain" description="Formyl transferase N-terminal" evidence="6">
    <location>
        <begin position="2"/>
        <end position="175"/>
    </location>
</feature>
<comment type="catalytic activity">
    <reaction evidence="5">
        <text>L-methionyl-tRNA(fMet) + (6R)-10-formyltetrahydrofolate = N-formyl-L-methionyl-tRNA(fMet) + (6S)-5,6,7,8-tetrahydrofolate + H(+)</text>
        <dbReference type="Rhea" id="RHEA:24380"/>
        <dbReference type="Rhea" id="RHEA-COMP:9952"/>
        <dbReference type="Rhea" id="RHEA-COMP:9953"/>
        <dbReference type="ChEBI" id="CHEBI:15378"/>
        <dbReference type="ChEBI" id="CHEBI:57453"/>
        <dbReference type="ChEBI" id="CHEBI:78530"/>
        <dbReference type="ChEBI" id="CHEBI:78844"/>
        <dbReference type="ChEBI" id="CHEBI:195366"/>
        <dbReference type="EC" id="2.1.2.9"/>
    </reaction>
</comment>
<dbReference type="EMBL" id="CP103423">
    <property type="protein sequence ID" value="UWD34275.1"/>
    <property type="molecule type" value="Genomic_DNA"/>
</dbReference>
<dbReference type="NCBIfam" id="TIGR00460">
    <property type="entry name" value="fmt"/>
    <property type="match status" value="1"/>
</dbReference>
<dbReference type="PANTHER" id="PTHR11138">
    <property type="entry name" value="METHIONYL-TRNA FORMYLTRANSFERASE"/>
    <property type="match status" value="1"/>
</dbReference>
<evidence type="ECO:0000313" key="9">
    <source>
        <dbReference type="Proteomes" id="UP001058364"/>
    </source>
</evidence>
<dbReference type="InterPro" id="IPR001555">
    <property type="entry name" value="GART_AS"/>
</dbReference>
<sequence length="281" mass="32061">MKIVLAGTPEFSVPIFEEIINNLNVVAIISQPDKPANRGYKVIPTPVKELAQKYNIKLFQPNKISEIKEELEKLEYDILVTAAFGQWIPDSVLKIAKIASVNIHGSILPKYRGAAPIQHSLLNGDKETGITLIYMVKEMDAGDMLAKAYLKIEEEDTSKELFEKLSNLAKENIVDWLKKLYNNQLSITQQQHSEATLAPKIEKSFSQVFLTDDYLEVYKKIKALNENPGAFILTKENKRLKLFRASLNFVKSSIKLNFKNGDLYIYEYQYEGKKKINVKSQ</sequence>
<dbReference type="Pfam" id="PF00551">
    <property type="entry name" value="Formyl_trans_N"/>
    <property type="match status" value="1"/>
</dbReference>
<dbReference type="EC" id="2.1.2.9" evidence="2 5"/>
<dbReference type="GO" id="GO:0004479">
    <property type="term" value="F:methionyl-tRNA formyltransferase activity"/>
    <property type="evidence" value="ECO:0007669"/>
    <property type="project" value="UniProtKB-EC"/>
</dbReference>
<dbReference type="Gene3D" id="3.40.50.12230">
    <property type="match status" value="1"/>
</dbReference>
<comment type="similarity">
    <text evidence="1 5">Belongs to the Fmt family.</text>
</comment>
<feature type="domain" description="Formyl transferase C-terminal" evidence="7">
    <location>
        <begin position="200"/>
        <end position="279"/>
    </location>
</feature>
<evidence type="ECO:0000259" key="7">
    <source>
        <dbReference type="Pfam" id="PF02911"/>
    </source>
</evidence>
<dbReference type="InterPro" id="IPR002376">
    <property type="entry name" value="Formyl_transf_N"/>
</dbReference>
<protein>
    <recommendedName>
        <fullName evidence="2 5">Methionyl-tRNA formyltransferase</fullName>
        <ecNumber evidence="2 5">2.1.2.9</ecNumber>
    </recommendedName>
</protein>
<evidence type="ECO:0000256" key="2">
    <source>
        <dbReference type="ARBA" id="ARBA00012261"/>
    </source>
</evidence>
<dbReference type="Pfam" id="PF02911">
    <property type="entry name" value="Formyl_trans_C"/>
    <property type="match status" value="1"/>
</dbReference>
<evidence type="ECO:0000256" key="1">
    <source>
        <dbReference type="ARBA" id="ARBA00010699"/>
    </source>
</evidence>
<evidence type="ECO:0000313" key="8">
    <source>
        <dbReference type="EMBL" id="UWD34275.1"/>
    </source>
</evidence>
<reference evidence="8" key="1">
    <citation type="submission" date="2022-08" db="EMBL/GenBank/DDBJ databases">
        <title>Complete genome sequence of Mycoplasma molare type strain H 542.</title>
        <authorList>
            <person name="Spergser J."/>
        </authorList>
    </citation>
    <scope>NUCLEOTIDE SEQUENCE</scope>
    <source>
        <strain evidence="8">H 542</strain>
    </source>
</reference>
<evidence type="ECO:0000256" key="4">
    <source>
        <dbReference type="ARBA" id="ARBA00022917"/>
    </source>
</evidence>
<dbReference type="InterPro" id="IPR005793">
    <property type="entry name" value="Formyl_trans_C"/>
</dbReference>
<dbReference type="HAMAP" id="MF_00182">
    <property type="entry name" value="Formyl_trans"/>
    <property type="match status" value="1"/>
</dbReference>
<name>A0ABY5TUM3_9BACT</name>
<dbReference type="SUPFAM" id="SSF53328">
    <property type="entry name" value="Formyltransferase"/>
    <property type="match status" value="1"/>
</dbReference>
<dbReference type="RefSeq" id="WP_027123362.1">
    <property type="nucleotide sequence ID" value="NZ_CP103423.1"/>
</dbReference>
<keyword evidence="4 5" id="KW-0648">Protein biosynthesis</keyword>
<dbReference type="InterPro" id="IPR011034">
    <property type="entry name" value="Formyl_transferase-like_C_sf"/>
</dbReference>
<evidence type="ECO:0000256" key="5">
    <source>
        <dbReference type="HAMAP-Rule" id="MF_00182"/>
    </source>
</evidence>
<dbReference type="InterPro" id="IPR041711">
    <property type="entry name" value="Met-tRNA-FMT_N"/>
</dbReference>
<keyword evidence="3 5" id="KW-0808">Transferase</keyword>
<evidence type="ECO:0000256" key="3">
    <source>
        <dbReference type="ARBA" id="ARBA00022679"/>
    </source>
</evidence>
<feature type="binding site" evidence="5">
    <location>
        <begin position="106"/>
        <end position="109"/>
    </location>
    <ligand>
        <name>(6S)-5,6,7,8-tetrahydrofolate</name>
        <dbReference type="ChEBI" id="CHEBI:57453"/>
    </ligand>
</feature>
<dbReference type="PROSITE" id="PS00373">
    <property type="entry name" value="GART"/>
    <property type="match status" value="1"/>
</dbReference>
<proteinExistence type="inferred from homology"/>
<dbReference type="InterPro" id="IPR005794">
    <property type="entry name" value="Fmt"/>
</dbReference>
<dbReference type="InterPro" id="IPR036477">
    <property type="entry name" value="Formyl_transf_N_sf"/>
</dbReference>
<keyword evidence="9" id="KW-1185">Reference proteome</keyword>
<dbReference type="SUPFAM" id="SSF50486">
    <property type="entry name" value="FMT C-terminal domain-like"/>
    <property type="match status" value="1"/>
</dbReference>
<accession>A0ABY5TUM3</accession>
<dbReference type="PANTHER" id="PTHR11138:SF5">
    <property type="entry name" value="METHIONYL-TRNA FORMYLTRANSFERASE, MITOCHONDRIAL"/>
    <property type="match status" value="1"/>
</dbReference>
<dbReference type="CDD" id="cd08646">
    <property type="entry name" value="FMT_core_Met-tRNA-FMT_N"/>
    <property type="match status" value="1"/>
</dbReference>
<comment type="function">
    <text evidence="5">Attaches a formyl group to the free amino group of methionyl-tRNA(fMet). The formyl group appears to play a dual role in the initiator identity of N-formylmethionyl-tRNA by promoting its recognition by IF2 and preventing the misappropriation of this tRNA by the elongation apparatus.</text>
</comment>
<evidence type="ECO:0000259" key="6">
    <source>
        <dbReference type="Pfam" id="PF00551"/>
    </source>
</evidence>
<organism evidence="8 9">
    <name type="scientific">Mesomycoplasma molare</name>
    <dbReference type="NCBI Taxonomy" id="171288"/>
    <lineage>
        <taxon>Bacteria</taxon>
        <taxon>Bacillati</taxon>
        <taxon>Mycoplasmatota</taxon>
        <taxon>Mycoplasmoidales</taxon>
        <taxon>Metamycoplasmataceae</taxon>
        <taxon>Mesomycoplasma</taxon>
    </lineage>
</organism>
<dbReference type="Proteomes" id="UP001058364">
    <property type="component" value="Chromosome"/>
</dbReference>
<gene>
    <name evidence="5 8" type="primary">fmt</name>
    <name evidence="8" type="ORF">NX772_00370</name>
</gene>